<dbReference type="EMBL" id="JAOVQM010000002">
    <property type="protein sequence ID" value="MCV2231763.1"/>
    <property type="molecule type" value="Genomic_DNA"/>
</dbReference>
<organism evidence="1 2">
    <name type="scientific">Paracholeplasma manati</name>
    <dbReference type="NCBI Taxonomy" id="591373"/>
    <lineage>
        <taxon>Bacteria</taxon>
        <taxon>Bacillati</taxon>
        <taxon>Mycoplasmatota</taxon>
        <taxon>Mollicutes</taxon>
        <taxon>Acholeplasmatales</taxon>
        <taxon>Acholeplasmataceae</taxon>
        <taxon>Paracholeplasma</taxon>
    </lineage>
</organism>
<protein>
    <recommendedName>
        <fullName evidence="3">HNH endonuclease</fullName>
    </recommendedName>
</protein>
<comment type="caution">
    <text evidence="1">The sequence shown here is derived from an EMBL/GenBank/DDBJ whole genome shotgun (WGS) entry which is preliminary data.</text>
</comment>
<keyword evidence="2" id="KW-1185">Reference proteome</keyword>
<reference evidence="1" key="1">
    <citation type="submission" date="2022-09" db="EMBL/GenBank/DDBJ databases">
        <title>Novel Mycoplasma species identified in domestic and wild animals.</title>
        <authorList>
            <person name="Volokhov D.V."/>
            <person name="Furtak V.A."/>
            <person name="Zagorodnyaya T.A."/>
        </authorList>
    </citation>
    <scope>NUCLEOTIDE SEQUENCE</scope>
    <source>
        <strain evidence="1">Oakley</strain>
    </source>
</reference>
<accession>A0ABT2Y5P3</accession>
<dbReference type="Proteomes" id="UP001177160">
    <property type="component" value="Unassembled WGS sequence"/>
</dbReference>
<dbReference type="RefSeq" id="WP_263607916.1">
    <property type="nucleotide sequence ID" value="NZ_JAOVQM010000002.1"/>
</dbReference>
<evidence type="ECO:0000313" key="2">
    <source>
        <dbReference type="Proteomes" id="UP001177160"/>
    </source>
</evidence>
<sequence length="180" mass="21379">MRKSYYFHGNIIKFLFKKHYCPWCGNLLSKKLNHKILNSNSDEAKKYESLYSSTDGGSIIGNFDSDIRHHLFYCGTCDKEIEHKTLFSYQRTKKNISKLINIAKNKSIEMEIRYLDKDDKEIKKEDRVFFDKVLISLVVNEKKIEKLCYIACKYPTYEEATYFKATEHLSRVKDMLKRNS</sequence>
<evidence type="ECO:0008006" key="3">
    <source>
        <dbReference type="Google" id="ProtNLM"/>
    </source>
</evidence>
<name>A0ABT2Y5P3_9MOLU</name>
<proteinExistence type="predicted"/>
<evidence type="ECO:0000313" key="1">
    <source>
        <dbReference type="EMBL" id="MCV2231763.1"/>
    </source>
</evidence>
<gene>
    <name evidence="1" type="ORF">N7548_02875</name>
</gene>